<dbReference type="PANTHER" id="PTHR42782">
    <property type="entry name" value="SI:CH73-314G15.3"/>
    <property type="match status" value="1"/>
</dbReference>
<proteinExistence type="predicted"/>
<evidence type="ECO:0000313" key="1">
    <source>
        <dbReference type="EMBL" id="GAA5158013.1"/>
    </source>
</evidence>
<dbReference type="PIRSF" id="PIRSF012318">
    <property type="entry name" value="UCP012318"/>
    <property type="match status" value="1"/>
</dbReference>
<dbReference type="InterPro" id="IPR011197">
    <property type="entry name" value="UCP012318"/>
</dbReference>
<comment type="caution">
    <text evidence="1">The sequence shown here is derived from an EMBL/GenBank/DDBJ whole genome shotgun (WGS) entry which is preliminary data.</text>
</comment>
<dbReference type="EMBL" id="BAABLD010000001">
    <property type="protein sequence ID" value="GAA5158013.1"/>
    <property type="molecule type" value="Genomic_DNA"/>
</dbReference>
<reference evidence="2" key="1">
    <citation type="journal article" date="2019" name="Int. J. Syst. Evol. Microbiol.">
        <title>The Global Catalogue of Microorganisms (GCM) 10K type strain sequencing project: providing services to taxonomists for standard genome sequencing and annotation.</title>
        <authorList>
            <consortium name="The Broad Institute Genomics Platform"/>
            <consortium name="The Broad Institute Genome Sequencing Center for Infectious Disease"/>
            <person name="Wu L."/>
            <person name="Ma J."/>
        </authorList>
    </citation>
    <scope>NUCLEOTIDE SEQUENCE [LARGE SCALE GENOMIC DNA]</scope>
    <source>
        <strain evidence="2">JCM 18715</strain>
    </source>
</reference>
<evidence type="ECO:0000313" key="2">
    <source>
        <dbReference type="Proteomes" id="UP001500547"/>
    </source>
</evidence>
<sequence length="276" mass="30431">MKAELEQAALQALLQTDPAEKCRLTCQLETDWHAAGLTRTGKLPLTGLPIAGRPEKPELVAPDAVPRRSVHTPHGHAALIHAVAHIEFNAINLALDCVLRFSARGDAFVTQWLSVAAEEAHHFGLLSERLSGLGHAYGDFPAHNGLWEMAVKTHDDFLARMALVPRLLEARGLDATPLIQARLREIRDELTLDILDIILRDEIGHVAIGDQWFRAECAARGLQAEDEYARLVEVFDAPVPRPPLNVAARLQAGFSPGELARFEAHHSRLAQRKTAR</sequence>
<dbReference type="Proteomes" id="UP001500547">
    <property type="component" value="Unassembled WGS sequence"/>
</dbReference>
<dbReference type="SUPFAM" id="SSF47240">
    <property type="entry name" value="Ferritin-like"/>
    <property type="match status" value="1"/>
</dbReference>
<dbReference type="PANTHER" id="PTHR42782:SF4">
    <property type="entry name" value="DUF455 DOMAIN-CONTAINING PROTEIN"/>
    <property type="match status" value="1"/>
</dbReference>
<dbReference type="CDD" id="cd00657">
    <property type="entry name" value="Ferritin_like"/>
    <property type="match status" value="1"/>
</dbReference>
<dbReference type="InterPro" id="IPR007402">
    <property type="entry name" value="DUF455"/>
</dbReference>
<dbReference type="InterPro" id="IPR009078">
    <property type="entry name" value="Ferritin-like_SF"/>
</dbReference>
<name>A0ABP9Q7Q8_9RHOO</name>
<organism evidence="1 2">
    <name type="scientific">Viridibacterium curvum</name>
    <dbReference type="NCBI Taxonomy" id="1101404"/>
    <lineage>
        <taxon>Bacteria</taxon>
        <taxon>Pseudomonadati</taxon>
        <taxon>Pseudomonadota</taxon>
        <taxon>Betaproteobacteria</taxon>
        <taxon>Rhodocyclales</taxon>
        <taxon>Rhodocyclaceae</taxon>
        <taxon>Viridibacterium</taxon>
    </lineage>
</organism>
<protein>
    <submittedName>
        <fullName evidence="1">Ferritin-like domain-containing protein</fullName>
    </submittedName>
</protein>
<accession>A0ABP9Q7Q8</accession>
<dbReference type="Pfam" id="PF04305">
    <property type="entry name" value="DUF455"/>
    <property type="match status" value="1"/>
</dbReference>
<keyword evidence="2" id="KW-1185">Reference proteome</keyword>
<dbReference type="RefSeq" id="WP_345530960.1">
    <property type="nucleotide sequence ID" value="NZ_BAABLD010000001.1"/>
</dbReference>
<gene>
    <name evidence="1" type="ORF">GCM10025770_02070</name>
</gene>